<gene>
    <name evidence="3" type="ORF">GO738_05170</name>
</gene>
<dbReference type="EMBL" id="WPOC01000006">
    <property type="protein sequence ID" value="MVN14751.1"/>
    <property type="molecule type" value="Genomic_DNA"/>
</dbReference>
<feature type="domain" description="MBG" evidence="2">
    <location>
        <begin position="376"/>
        <end position="448"/>
    </location>
</feature>
<proteinExistence type="predicted"/>
<organism evidence="3 4">
    <name type="scientific">Gordonibacter urolithinfaciens</name>
    <dbReference type="NCBI Taxonomy" id="1335613"/>
    <lineage>
        <taxon>Bacteria</taxon>
        <taxon>Bacillati</taxon>
        <taxon>Actinomycetota</taxon>
        <taxon>Coriobacteriia</taxon>
        <taxon>Eggerthellales</taxon>
        <taxon>Eggerthellaceae</taxon>
        <taxon>Gordonibacter</taxon>
    </lineage>
</organism>
<dbReference type="RefSeq" id="WP_157005630.1">
    <property type="nucleotide sequence ID" value="NZ_WPOC01000006.1"/>
</dbReference>
<dbReference type="Proteomes" id="UP000468327">
    <property type="component" value="Unassembled WGS sequence"/>
</dbReference>
<sequence length="529" mass="55044">MNLSNDTFDFAIRKRVKTIRRVATRSLALVLVCILAVANIAAGPLWGDSASADVSGFSKESSELTSPVVAATGLVYNGTRQQGYPNDVYPTARYTGNGGNLEEYHSPFYVKYTGINGTEYDPLKTLSAGYQEINDNAPTNAGSYQVVFTVPDDAPFILLPNSLEFSIAKAPALTLSPLSAPMIDAAGYQREFDLASMLNLRSDLGGGPAYSVTTHTANGLTAASIDPKTGTLTLTSKDGAGLSTSDTVTVALTKMGNFEDSTVQVNVGYTAKPDAMIGGIQVATGLVYDGEPQQGYIGTPQATYQVPANTSPNTYDGPFTVTYTGTDADGSTYGPTAQAPTAAGIYRATFALPQNAPCTGQPAVLDFAIDKASLVFHAENASMTAGDAVPKLGYNVSGLQGSDRVTREPLLTVVGDTASAGSCTIAISGAAVDNQACYNVSYASGTLTVSAAPQPEPKLESQPQPQPEPAPEPKPEPAPETKTLASTGDTTLPRLLALSTGLAALIAGASFALSKRPSRQRLHSDPKQK</sequence>
<reference evidence="3 4" key="1">
    <citation type="submission" date="2019-11" db="EMBL/GenBank/DDBJ databases">
        <title>Whole genome shotgun sequencing (WGS) data from Adlercreutzia equolifaciens ResAG-91, Eggerthella lenta MRI-F36, MRI-F37, MRI-F40, ResAG-49, ResAG-88, ResAG-121, ResAG-145, and Gordonibacter sp. ResAG-5, ResAG-26, ResAG-43, ResAG-50, ResAG-59.</title>
        <authorList>
            <person name="Stoll D.A."/>
            <person name="Danylec N."/>
            <person name="Franz C.M.A.P."/>
            <person name="Huch M."/>
        </authorList>
    </citation>
    <scope>NUCLEOTIDE SEQUENCE [LARGE SCALE GENOMIC DNA]</scope>
    <source>
        <strain evidence="3 4">ResAG-59</strain>
    </source>
</reference>
<evidence type="ECO:0000256" key="1">
    <source>
        <dbReference type="SAM" id="MobiDB-lite"/>
    </source>
</evidence>
<accession>A0A6N8IFU1</accession>
<comment type="caution">
    <text evidence="3">The sequence shown here is derived from an EMBL/GenBank/DDBJ whole genome shotgun (WGS) entry which is preliminary data.</text>
</comment>
<feature type="region of interest" description="Disordered" evidence="1">
    <location>
        <begin position="451"/>
        <end position="492"/>
    </location>
</feature>
<protein>
    <recommendedName>
        <fullName evidence="2">MBG domain-containing protein</fullName>
    </recommendedName>
</protein>
<keyword evidence="4" id="KW-1185">Reference proteome</keyword>
<dbReference type="Pfam" id="PF18676">
    <property type="entry name" value="MBG_2"/>
    <property type="match status" value="1"/>
</dbReference>
<evidence type="ECO:0000313" key="4">
    <source>
        <dbReference type="Proteomes" id="UP000468327"/>
    </source>
</evidence>
<dbReference type="InterPro" id="IPR041286">
    <property type="entry name" value="MBG_2"/>
</dbReference>
<evidence type="ECO:0000313" key="3">
    <source>
        <dbReference type="EMBL" id="MVN14751.1"/>
    </source>
</evidence>
<dbReference type="AlphaFoldDB" id="A0A6N8IFU1"/>
<evidence type="ECO:0000259" key="2">
    <source>
        <dbReference type="Pfam" id="PF18676"/>
    </source>
</evidence>
<name>A0A6N8IFU1_9ACTN</name>